<accession>A0A2G8L504</accession>
<reference evidence="2 3" key="1">
    <citation type="journal article" date="2017" name="PLoS Biol.">
        <title>The sea cucumber genome provides insights into morphological evolution and visceral regeneration.</title>
        <authorList>
            <person name="Zhang X."/>
            <person name="Sun L."/>
            <person name="Yuan J."/>
            <person name="Sun Y."/>
            <person name="Gao Y."/>
            <person name="Zhang L."/>
            <person name="Li S."/>
            <person name="Dai H."/>
            <person name="Hamel J.F."/>
            <person name="Liu C."/>
            <person name="Yu Y."/>
            <person name="Liu S."/>
            <person name="Lin W."/>
            <person name="Guo K."/>
            <person name="Jin S."/>
            <person name="Xu P."/>
            <person name="Storey K.B."/>
            <person name="Huan P."/>
            <person name="Zhang T."/>
            <person name="Zhou Y."/>
            <person name="Zhang J."/>
            <person name="Lin C."/>
            <person name="Li X."/>
            <person name="Xing L."/>
            <person name="Huo D."/>
            <person name="Sun M."/>
            <person name="Wang L."/>
            <person name="Mercier A."/>
            <person name="Li F."/>
            <person name="Yang H."/>
            <person name="Xiang J."/>
        </authorList>
    </citation>
    <scope>NUCLEOTIDE SEQUENCE [LARGE SCALE GENOMIC DNA]</scope>
    <source>
        <strain evidence="2">Shaxun</strain>
        <tissue evidence="2">Muscle</tissue>
    </source>
</reference>
<comment type="caution">
    <text evidence="2">The sequence shown here is derived from an EMBL/GenBank/DDBJ whole genome shotgun (WGS) entry which is preliminary data.</text>
</comment>
<gene>
    <name evidence="2" type="ORF">BSL78_07767</name>
</gene>
<keyword evidence="3" id="KW-1185">Reference proteome</keyword>
<evidence type="ECO:0000313" key="3">
    <source>
        <dbReference type="Proteomes" id="UP000230750"/>
    </source>
</evidence>
<organism evidence="2 3">
    <name type="scientific">Stichopus japonicus</name>
    <name type="common">Sea cucumber</name>
    <dbReference type="NCBI Taxonomy" id="307972"/>
    <lineage>
        <taxon>Eukaryota</taxon>
        <taxon>Metazoa</taxon>
        <taxon>Echinodermata</taxon>
        <taxon>Eleutherozoa</taxon>
        <taxon>Echinozoa</taxon>
        <taxon>Holothuroidea</taxon>
        <taxon>Aspidochirotacea</taxon>
        <taxon>Aspidochirotida</taxon>
        <taxon>Stichopodidae</taxon>
        <taxon>Apostichopus</taxon>
    </lineage>
</organism>
<dbReference type="SUPFAM" id="SSF101898">
    <property type="entry name" value="NHL repeat"/>
    <property type="match status" value="1"/>
</dbReference>
<sequence length="586" mass="66707">MLSKLRQPSHLHGMWDFGCAPNHEVQDVVQLANDEREQLKRELTVVTNYKADAYLVRDNIEAVKKNLKMAISSAADKLKDLSSEKDKKIAEKFTHNDEELKICETALYKMKEEQENELEQARQSEIEEARRIINEKYERRIKTLEIGYERKLEGNMRYHNRRKKDSLKQIDGIVNKFGEFKLKLQVESEQNLEKLGIISSDLDRQITRYENLVTSAKCLLETSSDWTTARCMPAISTACGSLMTCMDNEFPELDSLARLNFVRPHTLMSAEIDSCCLLRDNRNQVVKIAGLDDNGSQIDEVALLGANFVVTSRASDGKVIIFAVDMTGNNLRTNGSISGGMQKFLRNSSFRVSIRYSPSRKTIQFTDTKAFIISRPHEIGIFDVSSDSCIKKNMRDVVKYFPQSRVLTCVSIDRHTRQVYIGTNSRYVYVFYPQLSYSHQVILPNIKSKSRDMAVHDDSLFVCDSGSNKAYAITHKGLRHFSGPDATSERTSQFPLSVCSDNHGHVYILWRHFGQGQLQLGCSILQYSKEGSVLTRLSGPYDSQYMVMQIFDEGNNLVVATRLSKELHIFPMTTDTDKTNPEAAES</sequence>
<dbReference type="AlphaFoldDB" id="A0A2G8L504"/>
<dbReference type="EMBL" id="MRZV01000219">
    <property type="protein sequence ID" value="PIK55343.1"/>
    <property type="molecule type" value="Genomic_DNA"/>
</dbReference>
<name>A0A2G8L504_STIJA</name>
<keyword evidence="1" id="KW-0175">Coiled coil</keyword>
<proteinExistence type="predicted"/>
<protein>
    <submittedName>
        <fullName evidence="2">Uncharacterized protein</fullName>
    </submittedName>
</protein>
<feature type="coiled-coil region" evidence="1">
    <location>
        <begin position="22"/>
        <end position="135"/>
    </location>
</feature>
<dbReference type="Proteomes" id="UP000230750">
    <property type="component" value="Unassembled WGS sequence"/>
</dbReference>
<dbReference type="InterPro" id="IPR011042">
    <property type="entry name" value="6-blade_b-propeller_TolB-like"/>
</dbReference>
<evidence type="ECO:0000256" key="1">
    <source>
        <dbReference type="SAM" id="Coils"/>
    </source>
</evidence>
<dbReference type="Gene3D" id="2.120.10.30">
    <property type="entry name" value="TolB, C-terminal domain"/>
    <property type="match status" value="1"/>
</dbReference>
<evidence type="ECO:0000313" key="2">
    <source>
        <dbReference type="EMBL" id="PIK55343.1"/>
    </source>
</evidence>